<comment type="caution">
    <text evidence="1">The sequence shown here is derived from an EMBL/GenBank/DDBJ whole genome shotgun (WGS) entry which is preliminary data.</text>
</comment>
<sequence>MIGSGTFWKTVSKLMIIGGLFFTKQLQKVMFVNELAHYNAQKRCKRRTEIAQLLINCTIHINFWLTKKRRGIRDELGLK</sequence>
<dbReference type="Proteomes" id="UP000653275">
    <property type="component" value="Unassembled WGS sequence"/>
</dbReference>
<evidence type="ECO:0000313" key="2">
    <source>
        <dbReference type="Proteomes" id="UP000653275"/>
    </source>
</evidence>
<evidence type="ECO:0008006" key="3">
    <source>
        <dbReference type="Google" id="ProtNLM"/>
    </source>
</evidence>
<dbReference type="EMBL" id="JAENMS010000001">
    <property type="protein sequence ID" value="MBL5933564.1"/>
    <property type="molecule type" value="Genomic_DNA"/>
</dbReference>
<dbReference type="AlphaFoldDB" id="A0AAP2ACF2"/>
<organism evidence="1 2">
    <name type="scientific">Lelliottia amnigena</name>
    <name type="common">Enterobacter amnigenus</name>
    <dbReference type="NCBI Taxonomy" id="61646"/>
    <lineage>
        <taxon>Bacteria</taxon>
        <taxon>Pseudomonadati</taxon>
        <taxon>Pseudomonadota</taxon>
        <taxon>Gammaproteobacteria</taxon>
        <taxon>Enterobacterales</taxon>
        <taxon>Enterobacteriaceae</taxon>
        <taxon>Lelliottia</taxon>
    </lineage>
</organism>
<protein>
    <recommendedName>
        <fullName evidence="3">Transposase</fullName>
    </recommendedName>
</protein>
<proteinExistence type="predicted"/>
<evidence type="ECO:0000313" key="1">
    <source>
        <dbReference type="EMBL" id="MBL5933564.1"/>
    </source>
</evidence>
<gene>
    <name evidence="1" type="ORF">I7V27_03675</name>
</gene>
<dbReference type="RefSeq" id="WP_202665327.1">
    <property type="nucleotide sequence ID" value="NZ_JAENMR010000001.1"/>
</dbReference>
<reference evidence="1" key="1">
    <citation type="submission" date="2020-12" db="EMBL/GenBank/DDBJ databases">
        <title>Draft genome sequence of Enterobacter spp., Lelliottia spp. and Serratia spp. isolated from drinking water reservoirs and lakes.</title>
        <authorList>
            <person name="Reitter C."/>
            <person name="Neuhaus K."/>
            <person name="Huegler M."/>
        </authorList>
    </citation>
    <scope>NUCLEOTIDE SEQUENCE</scope>
    <source>
        <strain evidence="1">TZW15</strain>
    </source>
</reference>
<name>A0AAP2ACF2_LELAM</name>
<accession>A0AAP2ACF2</accession>